<gene>
    <name evidence="2" type="ORF">C6P45_000604</name>
</gene>
<evidence type="ECO:0000313" key="3">
    <source>
        <dbReference type="Proteomes" id="UP000750334"/>
    </source>
</evidence>
<proteinExistence type="predicted"/>
<name>A0A9P6WEM2_MAUEX</name>
<feature type="compositionally biased region" description="Basic and acidic residues" evidence="1">
    <location>
        <begin position="175"/>
        <end position="187"/>
    </location>
</feature>
<dbReference type="AlphaFoldDB" id="A0A9P6WEM2"/>
<evidence type="ECO:0000313" key="2">
    <source>
        <dbReference type="EMBL" id="KAG0671437.1"/>
    </source>
</evidence>
<accession>A0A9P6WEM2</accession>
<sequence length="237" mass="27217">MTDSQKYARVDTFDPAEHSLPLNGESEEDYLPCYRFPNRGSFVLWRLVGVICSFEYIEESIPVGSEVLFYAEIIKYKPSSDPKTWKIIGNHMSKVFIEENQSYPLFNEQDYADLFLYLARNQNRSVLPNRQTAPSATTNPPNEDVKVNEMPVCTPNLGEAKSITNVIDSENNENDVSKDNTDNDTVEHNNTTNVQSTIPNSQERAFKFRAKARVQAIQSFNESDERYWNTLYPDFAD</sequence>
<comment type="caution">
    <text evidence="2">The sequence shown here is derived from an EMBL/GenBank/DDBJ whole genome shotgun (WGS) entry which is preliminary data.</text>
</comment>
<dbReference type="OrthoDB" id="4054881at2759"/>
<reference evidence="2 3" key="1">
    <citation type="submission" date="2020-11" db="EMBL/GenBank/DDBJ databases">
        <title>Kefir isolates.</title>
        <authorList>
            <person name="Marcisauskas S."/>
            <person name="Kim Y."/>
            <person name="Blasche S."/>
        </authorList>
    </citation>
    <scope>NUCLEOTIDE SEQUENCE [LARGE SCALE GENOMIC DNA]</scope>
    <source>
        <strain evidence="2 3">OG2</strain>
    </source>
</reference>
<dbReference type="Proteomes" id="UP000750334">
    <property type="component" value="Unassembled WGS sequence"/>
</dbReference>
<dbReference type="EMBL" id="PUHR01000012">
    <property type="protein sequence ID" value="KAG0671437.1"/>
    <property type="molecule type" value="Genomic_DNA"/>
</dbReference>
<organism evidence="2 3">
    <name type="scientific">Maudiozyma exigua</name>
    <name type="common">Yeast</name>
    <name type="synonym">Kazachstania exigua</name>
    <dbReference type="NCBI Taxonomy" id="34358"/>
    <lineage>
        <taxon>Eukaryota</taxon>
        <taxon>Fungi</taxon>
        <taxon>Dikarya</taxon>
        <taxon>Ascomycota</taxon>
        <taxon>Saccharomycotina</taxon>
        <taxon>Saccharomycetes</taxon>
        <taxon>Saccharomycetales</taxon>
        <taxon>Saccharomycetaceae</taxon>
        <taxon>Maudiozyma</taxon>
    </lineage>
</organism>
<evidence type="ECO:0000256" key="1">
    <source>
        <dbReference type="SAM" id="MobiDB-lite"/>
    </source>
</evidence>
<keyword evidence="3" id="KW-1185">Reference proteome</keyword>
<feature type="region of interest" description="Disordered" evidence="1">
    <location>
        <begin position="169"/>
        <end position="195"/>
    </location>
</feature>
<protein>
    <submittedName>
        <fullName evidence="2">Uncharacterized protein</fullName>
    </submittedName>
</protein>